<dbReference type="Proteomes" id="UP001058974">
    <property type="component" value="Chromosome 7"/>
</dbReference>
<evidence type="ECO:0000256" key="6">
    <source>
        <dbReference type="SAM" id="Phobius"/>
    </source>
</evidence>
<evidence type="ECO:0000256" key="5">
    <source>
        <dbReference type="ARBA" id="ARBA00023315"/>
    </source>
</evidence>
<organism evidence="7 8">
    <name type="scientific">Pisum sativum</name>
    <name type="common">Garden pea</name>
    <name type="synonym">Lathyrus oleraceus</name>
    <dbReference type="NCBI Taxonomy" id="3888"/>
    <lineage>
        <taxon>Eukaryota</taxon>
        <taxon>Viridiplantae</taxon>
        <taxon>Streptophyta</taxon>
        <taxon>Embryophyta</taxon>
        <taxon>Tracheophyta</taxon>
        <taxon>Spermatophyta</taxon>
        <taxon>Magnoliopsida</taxon>
        <taxon>eudicotyledons</taxon>
        <taxon>Gunneridae</taxon>
        <taxon>Pentapetalae</taxon>
        <taxon>rosids</taxon>
        <taxon>fabids</taxon>
        <taxon>Fabales</taxon>
        <taxon>Fabaceae</taxon>
        <taxon>Papilionoideae</taxon>
        <taxon>50 kb inversion clade</taxon>
        <taxon>NPAAA clade</taxon>
        <taxon>Hologalegina</taxon>
        <taxon>IRL clade</taxon>
        <taxon>Fabeae</taxon>
        <taxon>Lathyrus</taxon>
    </lineage>
</organism>
<proteinExistence type="inferred from homology"/>
<evidence type="ECO:0000256" key="3">
    <source>
        <dbReference type="ARBA" id="ARBA00022679"/>
    </source>
</evidence>
<dbReference type="GO" id="GO:0004758">
    <property type="term" value="F:serine C-palmitoyltransferase activity"/>
    <property type="evidence" value="ECO:0007669"/>
    <property type="project" value="TreeGrafter"/>
</dbReference>
<dbReference type="AlphaFoldDB" id="A0A9D4VLG9"/>
<reference evidence="7 8" key="1">
    <citation type="journal article" date="2022" name="Nat. Genet.">
        <title>Improved pea reference genome and pan-genome highlight genomic features and evolutionary characteristics.</title>
        <authorList>
            <person name="Yang T."/>
            <person name="Liu R."/>
            <person name="Luo Y."/>
            <person name="Hu S."/>
            <person name="Wang D."/>
            <person name="Wang C."/>
            <person name="Pandey M.K."/>
            <person name="Ge S."/>
            <person name="Xu Q."/>
            <person name="Li N."/>
            <person name="Li G."/>
            <person name="Huang Y."/>
            <person name="Saxena R.K."/>
            <person name="Ji Y."/>
            <person name="Li M."/>
            <person name="Yan X."/>
            <person name="He Y."/>
            <person name="Liu Y."/>
            <person name="Wang X."/>
            <person name="Xiang C."/>
            <person name="Varshney R.K."/>
            <person name="Ding H."/>
            <person name="Gao S."/>
            <person name="Zong X."/>
        </authorList>
    </citation>
    <scope>NUCLEOTIDE SEQUENCE [LARGE SCALE GENOMIC DNA]</scope>
    <source>
        <strain evidence="7 8">cv. Zhongwan 6</strain>
    </source>
</reference>
<comment type="similarity">
    <text evidence="2">Belongs to the class-II pyridoxal-phosphate-dependent aminotransferase family.</text>
</comment>
<dbReference type="InterPro" id="IPR015421">
    <property type="entry name" value="PyrdxlP-dep_Trfase_major"/>
</dbReference>
<dbReference type="SUPFAM" id="SSF53383">
    <property type="entry name" value="PLP-dependent transferases"/>
    <property type="match status" value="1"/>
</dbReference>
<sequence length="99" mass="11470">MFSAIPAFSKKGDIIVADEGVHWGIQNGLYLSRSTVVYFKHNDMDSLSKTLENITSKYKGTKNLRRYIVVEALYQVDLVFHLCFFVSFTYLYHVSNEHL</sequence>
<dbReference type="GO" id="GO:0016020">
    <property type="term" value="C:membrane"/>
    <property type="evidence" value="ECO:0007669"/>
    <property type="project" value="GOC"/>
</dbReference>
<evidence type="ECO:0000256" key="1">
    <source>
        <dbReference type="ARBA" id="ARBA00001933"/>
    </source>
</evidence>
<keyword evidence="8" id="KW-1185">Reference proteome</keyword>
<comment type="caution">
    <text evidence="7">The sequence shown here is derived from an EMBL/GenBank/DDBJ whole genome shotgun (WGS) entry which is preliminary data.</text>
</comment>
<gene>
    <name evidence="7" type="ORF">KIW84_072623</name>
</gene>
<keyword evidence="6" id="KW-0472">Membrane</keyword>
<dbReference type="GO" id="GO:0005783">
    <property type="term" value="C:endoplasmic reticulum"/>
    <property type="evidence" value="ECO:0007669"/>
    <property type="project" value="TreeGrafter"/>
</dbReference>
<dbReference type="GO" id="GO:0046513">
    <property type="term" value="P:ceramide biosynthetic process"/>
    <property type="evidence" value="ECO:0007669"/>
    <property type="project" value="TreeGrafter"/>
</dbReference>
<dbReference type="PANTHER" id="PTHR13693">
    <property type="entry name" value="CLASS II AMINOTRANSFERASE/8-AMINO-7-OXONONANOATE SYNTHASE"/>
    <property type="match status" value="1"/>
</dbReference>
<keyword evidence="4" id="KW-0663">Pyridoxal phosphate</keyword>
<dbReference type="EMBL" id="JAMSHJ010000007">
    <property type="protein sequence ID" value="KAI5386128.1"/>
    <property type="molecule type" value="Genomic_DNA"/>
</dbReference>
<accession>A0A9D4VLG9</accession>
<comment type="cofactor">
    <cofactor evidence="1">
        <name>pyridoxal 5'-phosphate</name>
        <dbReference type="ChEBI" id="CHEBI:597326"/>
    </cofactor>
</comment>
<dbReference type="InterPro" id="IPR050087">
    <property type="entry name" value="AON_synthase_class-II"/>
</dbReference>
<dbReference type="GO" id="GO:0046512">
    <property type="term" value="P:sphingosine biosynthetic process"/>
    <property type="evidence" value="ECO:0007669"/>
    <property type="project" value="TreeGrafter"/>
</dbReference>
<protein>
    <submittedName>
        <fullName evidence="7">Serine palmitoyltransferase component, variant 5</fullName>
    </submittedName>
</protein>
<dbReference type="PANTHER" id="PTHR13693:SF2">
    <property type="entry name" value="SERINE PALMITOYLTRANSFERASE 1"/>
    <property type="match status" value="1"/>
</dbReference>
<keyword evidence="3" id="KW-0808">Transferase</keyword>
<keyword evidence="6" id="KW-0812">Transmembrane</keyword>
<dbReference type="Gene3D" id="3.40.640.10">
    <property type="entry name" value="Type I PLP-dependent aspartate aminotransferase-like (Major domain)"/>
    <property type="match status" value="1"/>
</dbReference>
<dbReference type="Gramene" id="Psat07G0262300-T5">
    <property type="protein sequence ID" value="KAI5386128.1"/>
    <property type="gene ID" value="KIW84_072623"/>
</dbReference>
<keyword evidence="5" id="KW-0012">Acyltransferase</keyword>
<feature type="transmembrane region" description="Helical" evidence="6">
    <location>
        <begin position="67"/>
        <end position="92"/>
    </location>
</feature>
<evidence type="ECO:0000256" key="4">
    <source>
        <dbReference type="ARBA" id="ARBA00022898"/>
    </source>
</evidence>
<evidence type="ECO:0000256" key="2">
    <source>
        <dbReference type="ARBA" id="ARBA00008392"/>
    </source>
</evidence>
<evidence type="ECO:0000313" key="8">
    <source>
        <dbReference type="Proteomes" id="UP001058974"/>
    </source>
</evidence>
<keyword evidence="6" id="KW-1133">Transmembrane helix</keyword>
<name>A0A9D4VLG9_PEA</name>
<evidence type="ECO:0000313" key="7">
    <source>
        <dbReference type="EMBL" id="KAI5386128.1"/>
    </source>
</evidence>
<dbReference type="InterPro" id="IPR015424">
    <property type="entry name" value="PyrdxlP-dep_Trfase"/>
</dbReference>